<keyword evidence="1 2" id="KW-0456">Lyase</keyword>
<reference evidence="6" key="1">
    <citation type="submission" date="2017-09" db="EMBL/GenBank/DDBJ databases">
        <title>Genome sequence of Nannocystis excedens DSM 71.</title>
        <authorList>
            <person name="Blom J."/>
        </authorList>
    </citation>
    <scope>NUCLEOTIDE SEQUENCE [LARGE SCALE GENOMIC DNA]</scope>
    <source>
        <strain evidence="6">type strain: E19</strain>
    </source>
</reference>
<dbReference type="KEGG" id="hdi:HDIA_3938"/>
<dbReference type="Gene3D" id="3.20.20.70">
    <property type="entry name" value="Aldolase class I"/>
    <property type="match status" value="1"/>
</dbReference>
<dbReference type="Proteomes" id="UP000223606">
    <property type="component" value="Chromosome 1"/>
</dbReference>
<dbReference type="RefSeq" id="WP_099557726.1">
    <property type="nucleotide sequence ID" value="NZ_LT960614.1"/>
</dbReference>
<protein>
    <submittedName>
        <fullName evidence="5">4-hydroxy-tetrahydrodipicolinate synthase</fullName>
        <ecNumber evidence="5">4.3.3.7</ecNumber>
    </submittedName>
</protein>
<keyword evidence="6" id="KW-1185">Reference proteome</keyword>
<accession>A0A2C9DBD1</accession>
<evidence type="ECO:0000256" key="1">
    <source>
        <dbReference type="ARBA" id="ARBA00023239"/>
    </source>
</evidence>
<dbReference type="EMBL" id="LT960614">
    <property type="protein sequence ID" value="SON57479.1"/>
    <property type="molecule type" value="Genomic_DNA"/>
</dbReference>
<dbReference type="PANTHER" id="PTHR12128">
    <property type="entry name" value="DIHYDRODIPICOLINATE SYNTHASE"/>
    <property type="match status" value="1"/>
</dbReference>
<dbReference type="InterPro" id="IPR013785">
    <property type="entry name" value="Aldolase_TIM"/>
</dbReference>
<dbReference type="OrthoDB" id="7157803at2"/>
<feature type="active site" description="Proton donor/acceptor" evidence="3">
    <location>
        <position position="140"/>
    </location>
</feature>
<dbReference type="EC" id="4.3.3.7" evidence="5"/>
<dbReference type="PIRSF" id="PIRSF001365">
    <property type="entry name" value="DHDPS"/>
    <property type="match status" value="1"/>
</dbReference>
<evidence type="ECO:0000256" key="3">
    <source>
        <dbReference type="PIRSR" id="PIRSR001365-1"/>
    </source>
</evidence>
<dbReference type="InterPro" id="IPR002220">
    <property type="entry name" value="DapA-like"/>
</dbReference>
<dbReference type="PANTHER" id="PTHR12128:SF67">
    <property type="entry name" value="BLR3884 PROTEIN"/>
    <property type="match status" value="1"/>
</dbReference>
<feature type="active site" description="Schiff-base intermediate with substrate" evidence="3">
    <location>
        <position position="170"/>
    </location>
</feature>
<gene>
    <name evidence="5" type="primary">dapA_2</name>
    <name evidence="5" type="ORF">HDIA_3938</name>
</gene>
<dbReference type="GO" id="GO:0008840">
    <property type="term" value="F:4-hydroxy-tetrahydrodipicolinate synthase activity"/>
    <property type="evidence" value="ECO:0007669"/>
    <property type="project" value="UniProtKB-EC"/>
</dbReference>
<comment type="similarity">
    <text evidence="2">Belongs to the DapA family.</text>
</comment>
<dbReference type="SUPFAM" id="SSF51569">
    <property type="entry name" value="Aldolase"/>
    <property type="match status" value="1"/>
</dbReference>
<evidence type="ECO:0000313" key="6">
    <source>
        <dbReference type="Proteomes" id="UP000223606"/>
    </source>
</evidence>
<evidence type="ECO:0000313" key="5">
    <source>
        <dbReference type="EMBL" id="SON57479.1"/>
    </source>
</evidence>
<dbReference type="AlphaFoldDB" id="A0A2C9DBD1"/>
<sequence>MTATSLNGVWCAATTAVNADLSPDLPAFVDHARTLHEEGCGIALLGTTGEANSFSIGERRQILEAALAGGLPADRLMPGTGLNAIPDTVELTKHALSVGVTKVVMLPPSYYKGVSVEGLYAAYSAIIDRIADDRLKVVLYHIPQVSGIPIPADLIEKLVARYPQTVVGIKDSAGDIANMEMLLERFPGFAVFPGADPLMLPLLKKGGAGCITATSNIVGADLVTVFQSHADPDRADLVDKAQARVVAMRTISNSYVQIPSIKAMVAIKTGNAGWRRTRPPLVSITEDEAAMLASAMARLDMEPAS</sequence>
<evidence type="ECO:0000256" key="2">
    <source>
        <dbReference type="PIRNR" id="PIRNR001365"/>
    </source>
</evidence>
<feature type="binding site" evidence="4">
    <location>
        <position position="48"/>
    </location>
    <ligand>
        <name>pyruvate</name>
        <dbReference type="ChEBI" id="CHEBI:15361"/>
    </ligand>
</feature>
<name>A0A2C9DBD1_9HYPH</name>
<dbReference type="Pfam" id="PF00701">
    <property type="entry name" value="DHDPS"/>
    <property type="match status" value="1"/>
</dbReference>
<dbReference type="CDD" id="cd00408">
    <property type="entry name" value="DHDPS-like"/>
    <property type="match status" value="1"/>
</dbReference>
<dbReference type="PRINTS" id="PR00146">
    <property type="entry name" value="DHPICSNTHASE"/>
</dbReference>
<proteinExistence type="inferred from homology"/>
<dbReference type="SMART" id="SM01130">
    <property type="entry name" value="DHDPS"/>
    <property type="match status" value="1"/>
</dbReference>
<evidence type="ECO:0000256" key="4">
    <source>
        <dbReference type="PIRSR" id="PIRSR001365-2"/>
    </source>
</evidence>
<organism evidence="5 6">
    <name type="scientific">Hartmannibacter diazotrophicus</name>
    <dbReference type="NCBI Taxonomy" id="1482074"/>
    <lineage>
        <taxon>Bacteria</taxon>
        <taxon>Pseudomonadati</taxon>
        <taxon>Pseudomonadota</taxon>
        <taxon>Alphaproteobacteria</taxon>
        <taxon>Hyphomicrobiales</taxon>
        <taxon>Pleomorphomonadaceae</taxon>
        <taxon>Hartmannibacter</taxon>
    </lineage>
</organism>
<feature type="binding site" evidence="4">
    <location>
        <position position="211"/>
    </location>
    <ligand>
        <name>pyruvate</name>
        <dbReference type="ChEBI" id="CHEBI:15361"/>
    </ligand>
</feature>